<dbReference type="RefSeq" id="WP_015691577.1">
    <property type="nucleotide sequence ID" value="NC_016940.1"/>
</dbReference>
<keyword evidence="2" id="KW-1185">Reference proteome</keyword>
<dbReference type="Proteomes" id="UP000007519">
    <property type="component" value="Chromosome"/>
</dbReference>
<dbReference type="EMBL" id="CP002831">
    <property type="protein sequence ID" value="AFC23931.1"/>
    <property type="molecule type" value="Genomic_DNA"/>
</dbReference>
<evidence type="ECO:0000313" key="1">
    <source>
        <dbReference type="EMBL" id="AFC23931.1"/>
    </source>
</evidence>
<dbReference type="HOGENOM" id="CLU_545000_0_0_10"/>
<organism evidence="1 2">
    <name type="scientific">Saprospira grandis (strain Lewin)</name>
    <dbReference type="NCBI Taxonomy" id="984262"/>
    <lineage>
        <taxon>Bacteria</taxon>
        <taxon>Pseudomonadati</taxon>
        <taxon>Bacteroidota</taxon>
        <taxon>Saprospiria</taxon>
        <taxon>Saprospirales</taxon>
        <taxon>Saprospiraceae</taxon>
        <taxon>Saprospira</taxon>
    </lineage>
</organism>
<dbReference type="AlphaFoldDB" id="H6L4K7"/>
<evidence type="ECO:0000313" key="2">
    <source>
        <dbReference type="Proteomes" id="UP000007519"/>
    </source>
</evidence>
<dbReference type="STRING" id="984262.SGRA_1196"/>
<dbReference type="KEGG" id="sgn:SGRA_1196"/>
<dbReference type="OrthoDB" id="1488906at2"/>
<sequence length="500" mass="58791">MHKIILLLLISFFPLFLGAQALFLGERQERLGNYKTYALLEYEENRFQILRFNKQFDKAETEIYDGQLKLKGRYISSDRKRKYGGAMHIQDKNYLLYSYYIDNKALQRYEDVSLYAKEILPDSFRLSPDSIALIPPFDMKERLYRGNFVLSPDGSKLLLYDYEEEGDIEDIRGLTNSIRLRVLDARLQLLWERKLDLSLHQSGKRVVAIQKLKISNQGIIAILCDRFREKRSYQLKKVTADPLVYFLGPNAGEFTHFSPKLGDFFYNEMDLLFDAEGNIYWTGLYSQKKYYKQGGYFFIKINAARNQVLTKYKQSFSDSLKAQLLQRKLGRIKEKTELRNYKTISFRQLADGRLILLAEERPYGIHNFKSHNIFLLCFSEAGELLWEQSILKHNSFPKSKASFLRPYLWEKAGKLYLLFNRGLYGRESGAYLAQIDAQGKLKEKQLLSYEFKDELLCPELSYPLEDGRLFLGLQSLYFRYYQFAFLEPQSFMEAPESTSK</sequence>
<accession>H6L4K7</accession>
<reference evidence="1 2" key="1">
    <citation type="journal article" date="2012" name="Stand. Genomic Sci.">
        <title>Complete genome sequencing and analysis of Saprospira grandis str. Lewin, a predatory marine bacterium.</title>
        <authorList>
            <person name="Saw J.H."/>
            <person name="Yuryev A."/>
            <person name="Kanbe M."/>
            <person name="Hou S."/>
            <person name="Young A.G."/>
            <person name="Aizawa S."/>
            <person name="Alam M."/>
        </authorList>
    </citation>
    <scope>NUCLEOTIDE SEQUENCE [LARGE SCALE GENOMIC DNA]</scope>
    <source>
        <strain evidence="1 2">Lewin</strain>
    </source>
</reference>
<gene>
    <name evidence="1" type="ordered locus">SGRA_1196</name>
</gene>
<protein>
    <submittedName>
        <fullName evidence="1">Uncharacterized protein</fullName>
    </submittedName>
</protein>
<name>H6L4K7_SAPGL</name>
<proteinExistence type="predicted"/>